<dbReference type="RefSeq" id="WP_149679288.1">
    <property type="nucleotide sequence ID" value="NZ_FQZP01000045.1"/>
</dbReference>
<name>A0A1M6IMR1_9FIRM</name>
<dbReference type="OrthoDB" id="503431at2"/>
<evidence type="ECO:0000256" key="1">
    <source>
        <dbReference type="ARBA" id="ARBA00022679"/>
    </source>
</evidence>
<dbReference type="PANTHER" id="PTHR42880:SF1">
    <property type="entry name" value="ISOPROPYLMALATE_HOMOCITRATE_CITRAMALATE SYNTHASE FAMILY PROTEIN"/>
    <property type="match status" value="1"/>
</dbReference>
<evidence type="ECO:0000313" key="4">
    <source>
        <dbReference type="Proteomes" id="UP000324781"/>
    </source>
</evidence>
<dbReference type="Proteomes" id="UP000324781">
    <property type="component" value="Unassembled WGS sequence"/>
</dbReference>
<dbReference type="InterPro" id="IPR054691">
    <property type="entry name" value="LeuA/HCS_post-cat"/>
</dbReference>
<dbReference type="GO" id="GO:0016740">
    <property type="term" value="F:transferase activity"/>
    <property type="evidence" value="ECO:0007669"/>
    <property type="project" value="UniProtKB-KW"/>
</dbReference>
<feature type="domain" description="2-isopropylmalate synthase/homocitrate synthase post-catalytic" evidence="2">
    <location>
        <begin position="224"/>
        <end position="299"/>
    </location>
</feature>
<keyword evidence="1" id="KW-0808">Transferase</keyword>
<evidence type="ECO:0000259" key="2">
    <source>
        <dbReference type="Pfam" id="PF22617"/>
    </source>
</evidence>
<protein>
    <submittedName>
        <fullName evidence="3">Homocitrate synthase NifV</fullName>
    </submittedName>
</protein>
<accession>A0A1M6IMR1</accession>
<reference evidence="3 4" key="1">
    <citation type="submission" date="2016-11" db="EMBL/GenBank/DDBJ databases">
        <authorList>
            <person name="Varghese N."/>
            <person name="Submissions S."/>
        </authorList>
    </citation>
    <scope>NUCLEOTIDE SEQUENCE [LARGE SCALE GENOMIC DNA]</scope>
    <source>
        <strain evidence="3 4">DSM 19027</strain>
    </source>
</reference>
<dbReference type="AlphaFoldDB" id="A0A1M6IMR1"/>
<organism evidence="3 4">
    <name type="scientific">Thermoclostridium caenicola</name>
    <dbReference type="NCBI Taxonomy" id="659425"/>
    <lineage>
        <taxon>Bacteria</taxon>
        <taxon>Bacillati</taxon>
        <taxon>Bacillota</taxon>
        <taxon>Clostridia</taxon>
        <taxon>Eubacteriales</taxon>
        <taxon>Oscillospiraceae</taxon>
        <taxon>Thermoclostridium</taxon>
    </lineage>
</organism>
<proteinExistence type="predicted"/>
<dbReference type="Pfam" id="PF22617">
    <property type="entry name" value="HCS_D2"/>
    <property type="match status" value="1"/>
</dbReference>
<evidence type="ECO:0000313" key="3">
    <source>
        <dbReference type="EMBL" id="SHJ35744.1"/>
    </source>
</evidence>
<dbReference type="EMBL" id="FQZP01000045">
    <property type="protein sequence ID" value="SHJ35744.1"/>
    <property type="molecule type" value="Genomic_DNA"/>
</dbReference>
<dbReference type="Gene3D" id="1.10.238.260">
    <property type="match status" value="1"/>
</dbReference>
<sequence length="324" mass="36348">MIRLLDRTLSTLEYGRETITGNKLAELVTLLSRAGADWVEIPVEAYRLMGTVPDDVKAILRVHHGEEAAEFPGFDYYISRFGEETGDLRFIHEIQVNDVKEIELLKRFQHFKYICVTGLDDLLLWPYAREMKKLMALFGKNMWFCPENDYHCATALALEWIAQGGRNVGVSFMGLGGYAAFEEVSLGIRIAFRQKSGADLTLLPRILALLSEMAPVKVASNKAVLGSRIFTVESGVHADGLVKNPSVYEPYPPQWVGKERKIVLGKHSGRCSVRIKAKEQGVELSDQKAALLLEKIRNRSIEEKRGVSEAEFLLLLKEVAGHEA</sequence>
<keyword evidence="4" id="KW-1185">Reference proteome</keyword>
<dbReference type="PANTHER" id="PTHR42880">
    <property type="entry name" value="HOMOCITRATE SYNTHASE"/>
    <property type="match status" value="1"/>
</dbReference>
<gene>
    <name evidence="3" type="ORF">SAMN05444373_104519</name>
</gene>